<dbReference type="InterPro" id="IPR010332">
    <property type="entry name" value="ATPase_terminase-su_N"/>
</dbReference>
<dbReference type="RefSeq" id="WP_207891284.1">
    <property type="nucleotide sequence ID" value="NZ_SMGG01000007.1"/>
</dbReference>
<evidence type="ECO:0000313" key="2">
    <source>
        <dbReference type="EMBL" id="TCK58458.1"/>
    </source>
</evidence>
<keyword evidence="3" id="KW-1185">Reference proteome</keyword>
<dbReference type="InterPro" id="IPR013324">
    <property type="entry name" value="RNA_pol_sigma_r3/r4-like"/>
</dbReference>
<feature type="domain" description="Terminase ATPase subunit N-terminal" evidence="1">
    <location>
        <begin position="76"/>
        <end position="100"/>
    </location>
</feature>
<accession>A0A4R1K321</accession>
<organism evidence="2 3">
    <name type="scientific">Seleniivibrio woodruffii</name>
    <dbReference type="NCBI Taxonomy" id="1078050"/>
    <lineage>
        <taxon>Bacteria</taxon>
        <taxon>Pseudomonadati</taxon>
        <taxon>Deferribacterota</taxon>
        <taxon>Deferribacteres</taxon>
        <taxon>Deferribacterales</taxon>
        <taxon>Geovibrionaceae</taxon>
        <taxon>Seleniivibrio</taxon>
    </lineage>
</organism>
<reference evidence="2 3" key="1">
    <citation type="submission" date="2019-03" db="EMBL/GenBank/DDBJ databases">
        <title>Genomic Encyclopedia of Type Strains, Phase IV (KMG-IV): sequencing the most valuable type-strain genomes for metagenomic binning, comparative biology and taxonomic classification.</title>
        <authorList>
            <person name="Goeker M."/>
        </authorList>
    </citation>
    <scope>NUCLEOTIDE SEQUENCE [LARGE SCALE GENOMIC DNA]</scope>
    <source>
        <strain evidence="2 3">DSM 24984</strain>
    </source>
</reference>
<comment type="caution">
    <text evidence="2">The sequence shown here is derived from an EMBL/GenBank/DDBJ whole genome shotgun (WGS) entry which is preliminary data.</text>
</comment>
<dbReference type="GO" id="GO:0006355">
    <property type="term" value="P:regulation of DNA-templated transcription"/>
    <property type="evidence" value="ECO:0007669"/>
    <property type="project" value="UniProtKB-ARBA"/>
</dbReference>
<name>A0A4R1K321_9BACT</name>
<dbReference type="Pfam" id="PF06056">
    <property type="entry name" value="Terminase_5"/>
    <property type="match status" value="1"/>
</dbReference>
<evidence type="ECO:0000313" key="3">
    <source>
        <dbReference type="Proteomes" id="UP000294614"/>
    </source>
</evidence>
<dbReference type="CDD" id="cd00090">
    <property type="entry name" value="HTH_ARSR"/>
    <property type="match status" value="1"/>
</dbReference>
<proteinExistence type="predicted"/>
<evidence type="ECO:0000259" key="1">
    <source>
        <dbReference type="Pfam" id="PF06056"/>
    </source>
</evidence>
<dbReference type="EMBL" id="SMGG01000007">
    <property type="protein sequence ID" value="TCK58458.1"/>
    <property type="molecule type" value="Genomic_DNA"/>
</dbReference>
<gene>
    <name evidence="2" type="ORF">C8D98_2661</name>
</gene>
<protein>
    <submittedName>
        <fullName evidence="2">Putative ATPase subunit gpP of terminase</fullName>
    </submittedName>
</protein>
<dbReference type="SUPFAM" id="SSF88659">
    <property type="entry name" value="Sigma3 and sigma4 domains of RNA polymerase sigma factors"/>
    <property type="match status" value="1"/>
</dbReference>
<dbReference type="Gene3D" id="1.10.10.60">
    <property type="entry name" value="Homeodomain-like"/>
    <property type="match status" value="1"/>
</dbReference>
<sequence>MGKDNFPDLFKMPVPINPQRDRYVIKGGAGVCVAVVKKPNGDTNIYRTRADGALKEMTSFNPDMLDIDERRELELQLYEESYTQAEIAEMLGISQPTVAYDLKKITKK</sequence>
<dbReference type="AlphaFoldDB" id="A0A4R1K321"/>
<dbReference type="InterPro" id="IPR011991">
    <property type="entry name" value="ArsR-like_HTH"/>
</dbReference>
<dbReference type="Proteomes" id="UP000294614">
    <property type="component" value="Unassembled WGS sequence"/>
</dbReference>